<dbReference type="InterPro" id="IPR036259">
    <property type="entry name" value="MFS_trans_sf"/>
</dbReference>
<evidence type="ECO:0000256" key="3">
    <source>
        <dbReference type="ARBA" id="ARBA00022692"/>
    </source>
</evidence>
<keyword evidence="5 6" id="KW-0472">Membrane</keyword>
<feature type="transmembrane region" description="Helical" evidence="6">
    <location>
        <begin position="33"/>
        <end position="51"/>
    </location>
</feature>
<evidence type="ECO:0000256" key="6">
    <source>
        <dbReference type="SAM" id="Phobius"/>
    </source>
</evidence>
<keyword evidence="4 6" id="KW-1133">Transmembrane helix</keyword>
<dbReference type="EMBL" id="CP097510">
    <property type="protein sequence ID" value="URE33520.1"/>
    <property type="molecule type" value="Genomic_DNA"/>
</dbReference>
<accession>A0A9E7HHX5</accession>
<dbReference type="InterPro" id="IPR000109">
    <property type="entry name" value="POT_fam"/>
</dbReference>
<dbReference type="AlphaFoldDB" id="A0A9E7HHX5"/>
<name>A0A9E7HHX5_9LILI</name>
<dbReference type="PANTHER" id="PTHR11654">
    <property type="entry name" value="OLIGOPEPTIDE TRANSPORTER-RELATED"/>
    <property type="match status" value="1"/>
</dbReference>
<evidence type="ECO:0000256" key="2">
    <source>
        <dbReference type="ARBA" id="ARBA00005982"/>
    </source>
</evidence>
<evidence type="ECO:0000256" key="5">
    <source>
        <dbReference type="ARBA" id="ARBA00023136"/>
    </source>
</evidence>
<organism evidence="7 8">
    <name type="scientific">Musa troglodytarum</name>
    <name type="common">fe'i banana</name>
    <dbReference type="NCBI Taxonomy" id="320322"/>
    <lineage>
        <taxon>Eukaryota</taxon>
        <taxon>Viridiplantae</taxon>
        <taxon>Streptophyta</taxon>
        <taxon>Embryophyta</taxon>
        <taxon>Tracheophyta</taxon>
        <taxon>Spermatophyta</taxon>
        <taxon>Magnoliopsida</taxon>
        <taxon>Liliopsida</taxon>
        <taxon>Zingiberales</taxon>
        <taxon>Musaceae</taxon>
        <taxon>Musa</taxon>
    </lineage>
</organism>
<dbReference type="OrthoDB" id="8904098at2759"/>
<protein>
    <submittedName>
        <fullName evidence="7">POT family</fullName>
    </submittedName>
</protein>
<evidence type="ECO:0000313" key="8">
    <source>
        <dbReference type="Proteomes" id="UP001055439"/>
    </source>
</evidence>
<keyword evidence="3 6" id="KW-0812">Transmembrane</keyword>
<evidence type="ECO:0000313" key="7">
    <source>
        <dbReference type="EMBL" id="URE33520.1"/>
    </source>
</evidence>
<gene>
    <name evidence="7" type="ORF">MUK42_07167</name>
</gene>
<reference evidence="7" key="1">
    <citation type="submission" date="2022-05" db="EMBL/GenBank/DDBJ databases">
        <title>The Musa troglodytarum L. genome provides insights into the mechanism of non-climacteric behaviour and enrichment of carotenoids.</title>
        <authorList>
            <person name="Wang J."/>
        </authorList>
    </citation>
    <scope>NUCLEOTIDE SEQUENCE</scope>
    <source>
        <tissue evidence="7">Leaf</tissue>
    </source>
</reference>
<feature type="transmembrane region" description="Helical" evidence="6">
    <location>
        <begin position="7"/>
        <end position="27"/>
    </location>
</feature>
<keyword evidence="8" id="KW-1185">Reference proteome</keyword>
<dbReference type="Proteomes" id="UP001055439">
    <property type="component" value="Chromosome 8"/>
</dbReference>
<dbReference type="Gene3D" id="1.20.1250.20">
    <property type="entry name" value="MFS general substrate transporter like domains"/>
    <property type="match status" value="1"/>
</dbReference>
<comment type="similarity">
    <text evidence="2">Belongs to the major facilitator superfamily. Proton-dependent oligopeptide transporter (POT/PTR) (TC 2.A.17) family.</text>
</comment>
<dbReference type="GO" id="GO:0016020">
    <property type="term" value="C:membrane"/>
    <property type="evidence" value="ECO:0007669"/>
    <property type="project" value="UniProtKB-SubCell"/>
</dbReference>
<dbReference type="Pfam" id="PF00854">
    <property type="entry name" value="PTR2"/>
    <property type="match status" value="1"/>
</dbReference>
<proteinExistence type="inferred from homology"/>
<evidence type="ECO:0000256" key="1">
    <source>
        <dbReference type="ARBA" id="ARBA00004141"/>
    </source>
</evidence>
<comment type="subcellular location">
    <subcellularLocation>
        <location evidence="1">Membrane</location>
        <topology evidence="1">Multi-pass membrane protein</topology>
    </subcellularLocation>
</comment>
<sequence>MIFVFNCFYFGISLGSMFAATVLVYVQDSVSRGWGYGISAATVVVLLLGTGRYQYSRPQGSPLTVTWRVFLSASEKLASSGRSLRANQVHRGQGRAHRMGTWHILIGRWR</sequence>
<dbReference type="GO" id="GO:0022857">
    <property type="term" value="F:transmembrane transporter activity"/>
    <property type="evidence" value="ECO:0007669"/>
    <property type="project" value="InterPro"/>
</dbReference>
<evidence type="ECO:0000256" key="4">
    <source>
        <dbReference type="ARBA" id="ARBA00022989"/>
    </source>
</evidence>